<feature type="disulfide bond" description="Redox-active" evidence="11">
    <location>
        <begin position="73"/>
        <end position="76"/>
    </location>
</feature>
<dbReference type="EC" id="5.3.4.1" evidence="4 13"/>
<evidence type="ECO:0000259" key="15">
    <source>
        <dbReference type="PROSITE" id="PS51352"/>
    </source>
</evidence>
<dbReference type="GO" id="GO:0034976">
    <property type="term" value="P:response to endoplasmic reticulum stress"/>
    <property type="evidence" value="ECO:0007669"/>
    <property type="project" value="TreeGrafter"/>
</dbReference>
<dbReference type="PRINTS" id="PR00421">
    <property type="entry name" value="THIOREDOXIN"/>
</dbReference>
<evidence type="ECO:0000256" key="2">
    <source>
        <dbReference type="ARBA" id="ARBA00004319"/>
    </source>
</evidence>
<evidence type="ECO:0000256" key="9">
    <source>
        <dbReference type="ARBA" id="ARBA00023235"/>
    </source>
</evidence>
<dbReference type="PROSITE" id="PS51352">
    <property type="entry name" value="THIOREDOXIN_2"/>
    <property type="match status" value="2"/>
</dbReference>
<evidence type="ECO:0000256" key="13">
    <source>
        <dbReference type="RuleBase" id="RU361130"/>
    </source>
</evidence>
<dbReference type="Gene3D" id="3.40.30.10">
    <property type="entry name" value="Glutaredoxin"/>
    <property type="match status" value="4"/>
</dbReference>
<feature type="non-terminal residue" evidence="16">
    <location>
        <position position="1"/>
    </location>
</feature>
<comment type="caution">
    <text evidence="16">The sequence shown here is derived from an EMBL/GenBank/DDBJ whole genome shotgun (WGS) entry which is preliminary data.</text>
</comment>
<evidence type="ECO:0000313" key="16">
    <source>
        <dbReference type="EMBL" id="KRX16763.1"/>
    </source>
</evidence>
<dbReference type="GO" id="GO:0003810">
    <property type="term" value="F:protein-glutamine gamma-glutamyltransferase activity"/>
    <property type="evidence" value="ECO:0007669"/>
    <property type="project" value="UniProtKB-ARBA"/>
</dbReference>
<feature type="region of interest" description="Disordered" evidence="14">
    <location>
        <begin position="491"/>
        <end position="514"/>
    </location>
</feature>
<evidence type="ECO:0000256" key="7">
    <source>
        <dbReference type="ARBA" id="ARBA00022824"/>
    </source>
</evidence>
<comment type="catalytic activity">
    <reaction evidence="1 13">
        <text>Catalyzes the rearrangement of -S-S- bonds in proteins.</text>
        <dbReference type="EC" id="5.3.4.1"/>
    </reaction>
</comment>
<dbReference type="CDD" id="cd02981">
    <property type="entry name" value="PDI_b_family"/>
    <property type="match status" value="1"/>
</dbReference>
<evidence type="ECO:0000256" key="5">
    <source>
        <dbReference type="ARBA" id="ARBA00022729"/>
    </source>
</evidence>
<evidence type="ECO:0000256" key="12">
    <source>
        <dbReference type="RuleBase" id="RU004208"/>
    </source>
</evidence>
<feature type="disulfide bond" description="Redox-active" evidence="11">
    <location>
        <begin position="413"/>
        <end position="416"/>
    </location>
</feature>
<dbReference type="EMBL" id="JYDL01000100">
    <property type="protein sequence ID" value="KRX16763.1"/>
    <property type="molecule type" value="Genomic_DNA"/>
</dbReference>
<evidence type="ECO:0000313" key="17">
    <source>
        <dbReference type="Proteomes" id="UP000054630"/>
    </source>
</evidence>
<dbReference type="FunFam" id="3.40.30.10:FF:000023">
    <property type="entry name" value="Protein disulfide-isomerase"/>
    <property type="match status" value="1"/>
</dbReference>
<dbReference type="OrthoDB" id="72053at2759"/>
<dbReference type="CDD" id="cd02995">
    <property type="entry name" value="PDI_a_PDI_a'_C"/>
    <property type="match status" value="1"/>
</dbReference>
<dbReference type="Pfam" id="PF00085">
    <property type="entry name" value="Thioredoxin"/>
    <property type="match status" value="2"/>
</dbReference>
<evidence type="ECO:0000256" key="4">
    <source>
        <dbReference type="ARBA" id="ARBA00012723"/>
    </source>
</evidence>
<comment type="subcellular location">
    <subcellularLocation>
        <location evidence="2">Endoplasmic reticulum lumen</location>
    </subcellularLocation>
</comment>
<keyword evidence="17" id="KW-1185">Reference proteome</keyword>
<feature type="domain" description="Thioredoxin" evidence="15">
    <location>
        <begin position="365"/>
        <end position="490"/>
    </location>
</feature>
<dbReference type="InterPro" id="IPR017937">
    <property type="entry name" value="Thioredoxin_CS"/>
</dbReference>
<reference evidence="16 17" key="1">
    <citation type="submission" date="2015-01" db="EMBL/GenBank/DDBJ databases">
        <title>Evolution of Trichinella species and genotypes.</title>
        <authorList>
            <person name="Korhonen P.K."/>
            <person name="Edoardo P."/>
            <person name="Giuseppe L.R."/>
            <person name="Gasser R.B."/>
        </authorList>
    </citation>
    <scope>NUCLEOTIDE SEQUENCE [LARGE SCALE GENOMIC DNA]</scope>
    <source>
        <strain evidence="16">ISS37</strain>
    </source>
</reference>
<dbReference type="Pfam" id="PF13848">
    <property type="entry name" value="Thioredoxin_6"/>
    <property type="match status" value="1"/>
</dbReference>
<dbReference type="NCBIfam" id="TIGR01126">
    <property type="entry name" value="pdi_dom"/>
    <property type="match status" value="2"/>
</dbReference>
<dbReference type="STRING" id="6336.A0A0V0RQL1"/>
<protein>
    <recommendedName>
        <fullName evidence="4 13">Protein disulfide-isomerase</fullName>
        <ecNumber evidence="4 13">5.3.4.1</ecNumber>
    </recommendedName>
</protein>
<dbReference type="InterPro" id="IPR013766">
    <property type="entry name" value="Thioredoxin_domain"/>
</dbReference>
<evidence type="ECO:0000256" key="8">
    <source>
        <dbReference type="ARBA" id="ARBA00023157"/>
    </source>
</evidence>
<dbReference type="GO" id="GO:0003756">
    <property type="term" value="F:protein disulfide isomerase activity"/>
    <property type="evidence" value="ECO:0007669"/>
    <property type="project" value="UniProtKB-EC"/>
</dbReference>
<gene>
    <name evidence="16" type="primary">pdi-2</name>
    <name evidence="16" type="ORF">T07_13983</name>
</gene>
<dbReference type="InterPro" id="IPR036249">
    <property type="entry name" value="Thioredoxin-like_sf"/>
</dbReference>
<keyword evidence="6" id="KW-0677">Repeat</keyword>
<dbReference type="GO" id="GO:0005788">
    <property type="term" value="C:endoplasmic reticulum lumen"/>
    <property type="evidence" value="ECO:0007669"/>
    <property type="project" value="UniProtKB-SubCell"/>
</dbReference>
<dbReference type="CDD" id="cd02961">
    <property type="entry name" value="PDI_a_family"/>
    <property type="match status" value="1"/>
</dbReference>
<comment type="similarity">
    <text evidence="3 12">Belongs to the protein disulfide isomerase family.</text>
</comment>
<keyword evidence="8 11" id="KW-1015">Disulfide bond</keyword>
<dbReference type="PANTHER" id="PTHR18929:SF240">
    <property type="entry name" value="PROTEIN DISULFIDE-ISOMERASE"/>
    <property type="match status" value="1"/>
</dbReference>
<dbReference type="InterPro" id="IPR005788">
    <property type="entry name" value="PDI_thioredoxin-like_dom"/>
</dbReference>
<dbReference type="FunFam" id="3.40.30.10:FF:000042">
    <property type="entry name" value="protein disulfide-isomerase A2"/>
    <property type="match status" value="1"/>
</dbReference>
<keyword evidence="9 13" id="KW-0413">Isomerase</keyword>
<evidence type="ECO:0000256" key="6">
    <source>
        <dbReference type="ARBA" id="ARBA00022737"/>
    </source>
</evidence>
<feature type="compositionally biased region" description="Acidic residues" evidence="14">
    <location>
        <begin position="497"/>
        <end position="506"/>
    </location>
</feature>
<keyword evidence="10 11" id="KW-0676">Redox-active center</keyword>
<keyword evidence="5" id="KW-0732">Signal</keyword>
<evidence type="ECO:0000256" key="1">
    <source>
        <dbReference type="ARBA" id="ARBA00001182"/>
    </source>
</evidence>
<dbReference type="FunFam" id="3.40.30.10:FF:000027">
    <property type="entry name" value="protein disulfide-isomerase A2"/>
    <property type="match status" value="1"/>
</dbReference>
<dbReference type="GO" id="GO:0006457">
    <property type="term" value="P:protein folding"/>
    <property type="evidence" value="ECO:0007669"/>
    <property type="project" value="TreeGrafter"/>
</dbReference>
<name>A0A0V0RQL1_9BILA</name>
<dbReference type="PANTHER" id="PTHR18929">
    <property type="entry name" value="PROTEIN DISULFIDE ISOMERASE"/>
    <property type="match status" value="1"/>
</dbReference>
<evidence type="ECO:0000256" key="10">
    <source>
        <dbReference type="ARBA" id="ARBA00023284"/>
    </source>
</evidence>
<proteinExistence type="inferred from homology"/>
<accession>A0A0V0RQL1</accession>
<evidence type="ECO:0000256" key="11">
    <source>
        <dbReference type="PIRSR" id="PIRSR605792-51"/>
    </source>
</evidence>
<dbReference type="Proteomes" id="UP000054630">
    <property type="component" value="Unassembled WGS sequence"/>
</dbReference>
<organism evidence="16 17">
    <name type="scientific">Trichinella nelsoni</name>
    <dbReference type="NCBI Taxonomy" id="6336"/>
    <lineage>
        <taxon>Eukaryota</taxon>
        <taxon>Metazoa</taxon>
        <taxon>Ecdysozoa</taxon>
        <taxon>Nematoda</taxon>
        <taxon>Enoplea</taxon>
        <taxon>Dorylaimia</taxon>
        <taxon>Trichinellida</taxon>
        <taxon>Trichinellidae</taxon>
        <taxon>Trichinella</taxon>
    </lineage>
</organism>
<sequence>LSIYLASALYLLLLISFSLKKMKLFVSFLALLVAFAWGEVTEEDHVMVLTNANFDKAISDHAYILVEFYAPWCGHCKALAPEYAKAAKRLKDEGADVKLAKVDSTVETALAEKYAIRGYPTLKFFKDGNIIEYNGGRTAEDIISWVKKKSGPVAVQLEDAEAAEEFVKDALAAVGFFKKADSDKAKAFLDAAALIDDVKFGMTSADAVYKALKAEGDGIVLFKPFDDGREVYEGEFEVEKLKNWILISSMPLVSDFTQETAVRIFGGNIKSHMLLFCSKKADGFDKTLEEFTKAAKEYKGKLLFVTINADVEDNGRIMEFFGLEKTELPTIRLINLGEDMLKYKPSFTEFKASDVIKFAKDFLDNKLKPHLLSQELPEDWDKHPVKVLTGNNFASFIKTAGKPVLVEFYAPWCGHCKQLAPIWESLGEHYKDSDKVVIAKMDATANEVEDIRINSFPTIMYFKNGALEGSHYGGARTLEALIKFVESDGVVGSQKGEEDEADEEAPTGEAHEEL</sequence>
<keyword evidence="7" id="KW-0256">Endoplasmic reticulum</keyword>
<dbReference type="FunFam" id="3.40.30.10:FF:000030">
    <property type="entry name" value="Protein disulfide-isomerase"/>
    <property type="match status" value="1"/>
</dbReference>
<dbReference type="PROSITE" id="PS00194">
    <property type="entry name" value="THIOREDOXIN_1"/>
    <property type="match status" value="2"/>
</dbReference>
<feature type="domain" description="Thioredoxin" evidence="15">
    <location>
        <begin position="26"/>
        <end position="151"/>
    </location>
</feature>
<evidence type="ECO:0000256" key="3">
    <source>
        <dbReference type="ARBA" id="ARBA00006347"/>
    </source>
</evidence>
<dbReference type="SUPFAM" id="SSF52833">
    <property type="entry name" value="Thioredoxin-like"/>
    <property type="match status" value="4"/>
</dbReference>
<dbReference type="NCBIfam" id="TIGR01130">
    <property type="entry name" value="ER_PDI_fam"/>
    <property type="match status" value="1"/>
</dbReference>
<dbReference type="CDD" id="cd02982">
    <property type="entry name" value="PDI_b'_family"/>
    <property type="match status" value="1"/>
</dbReference>
<dbReference type="AlphaFoldDB" id="A0A0V0RQL1"/>
<evidence type="ECO:0000256" key="14">
    <source>
        <dbReference type="SAM" id="MobiDB-lite"/>
    </source>
</evidence>
<dbReference type="InterPro" id="IPR005792">
    <property type="entry name" value="Prot_disulphide_isomerase"/>
</dbReference>